<gene>
    <name evidence="1" type="ORF">HaLaN_12247</name>
</gene>
<reference evidence="1 2" key="1">
    <citation type="submission" date="2020-02" db="EMBL/GenBank/DDBJ databases">
        <title>Draft genome sequence of Haematococcus lacustris strain NIES-144.</title>
        <authorList>
            <person name="Morimoto D."/>
            <person name="Nakagawa S."/>
            <person name="Yoshida T."/>
            <person name="Sawayama S."/>
        </authorList>
    </citation>
    <scope>NUCLEOTIDE SEQUENCE [LARGE SCALE GENOMIC DNA]</scope>
    <source>
        <strain evidence="1 2">NIES-144</strain>
    </source>
</reference>
<accession>A0A699Z1L9</accession>
<dbReference type="AlphaFoldDB" id="A0A699Z1L9"/>
<dbReference type="EMBL" id="BLLF01000920">
    <property type="protein sequence ID" value="GFH15921.1"/>
    <property type="molecule type" value="Genomic_DNA"/>
</dbReference>
<proteinExistence type="predicted"/>
<organism evidence="1 2">
    <name type="scientific">Haematococcus lacustris</name>
    <name type="common">Green alga</name>
    <name type="synonym">Haematococcus pluvialis</name>
    <dbReference type="NCBI Taxonomy" id="44745"/>
    <lineage>
        <taxon>Eukaryota</taxon>
        <taxon>Viridiplantae</taxon>
        <taxon>Chlorophyta</taxon>
        <taxon>core chlorophytes</taxon>
        <taxon>Chlorophyceae</taxon>
        <taxon>CS clade</taxon>
        <taxon>Chlamydomonadales</taxon>
        <taxon>Haematococcaceae</taxon>
        <taxon>Haematococcus</taxon>
    </lineage>
</organism>
<protein>
    <submittedName>
        <fullName evidence="1">Uncharacterized protein</fullName>
    </submittedName>
</protein>
<sequence length="419" mass="43785">MDLQGPGALCDQLCEFFGGITSAKGPGSLPAVVQDAGSIVATAEAHTTTGNRHTRAQCAASEIQQFKLLTPHLTGPTPSRGLTRPDHRPPHASWCGLGAACPPPACRPGTPASCSEDQGQGHQMGHQMLTAALPAVACCQLLAVSCLLPVACCQLLAASCLLPVACCQLLAASCLLPVADCQCMPPDAGNQVLVMRGGGQWSEVPGVVPAHGASALYPCRPWEFVPCMSMQVHASPCKILQSCTIMWPGIGRAAAAPQPEVKASKRCGLGHIGPGPWLGVTHADGACRSWCMQNVVLVCCWLYWEPWECLGGTSSWLPGPAAHGHASMLACTRHAIKHLALAGTAWIVNDQISLPYHVHVMSLHGLHGLHGLHAHCDSSLAGTVPLLPFTLKAAARPWASLQRIPQDHRAPTPGPGPTS</sequence>
<comment type="caution">
    <text evidence="1">The sequence shown here is derived from an EMBL/GenBank/DDBJ whole genome shotgun (WGS) entry which is preliminary data.</text>
</comment>
<name>A0A699Z1L9_HAELA</name>
<evidence type="ECO:0000313" key="2">
    <source>
        <dbReference type="Proteomes" id="UP000485058"/>
    </source>
</evidence>
<keyword evidence="2" id="KW-1185">Reference proteome</keyword>
<evidence type="ECO:0000313" key="1">
    <source>
        <dbReference type="EMBL" id="GFH15921.1"/>
    </source>
</evidence>
<dbReference type="Proteomes" id="UP000485058">
    <property type="component" value="Unassembled WGS sequence"/>
</dbReference>